<evidence type="ECO:0000313" key="1">
    <source>
        <dbReference type="EMBL" id="WMV18978.1"/>
    </source>
</evidence>
<organism evidence="1 2">
    <name type="scientific">Solanum verrucosum</name>
    <dbReference type="NCBI Taxonomy" id="315347"/>
    <lineage>
        <taxon>Eukaryota</taxon>
        <taxon>Viridiplantae</taxon>
        <taxon>Streptophyta</taxon>
        <taxon>Embryophyta</taxon>
        <taxon>Tracheophyta</taxon>
        <taxon>Spermatophyta</taxon>
        <taxon>Magnoliopsida</taxon>
        <taxon>eudicotyledons</taxon>
        <taxon>Gunneridae</taxon>
        <taxon>Pentapetalae</taxon>
        <taxon>asterids</taxon>
        <taxon>lamiids</taxon>
        <taxon>Solanales</taxon>
        <taxon>Solanaceae</taxon>
        <taxon>Solanoideae</taxon>
        <taxon>Solaneae</taxon>
        <taxon>Solanum</taxon>
    </lineage>
</organism>
<dbReference type="AlphaFoldDB" id="A0AAF0QA78"/>
<name>A0AAF0QA78_SOLVR</name>
<keyword evidence="2" id="KW-1185">Reference proteome</keyword>
<dbReference type="Proteomes" id="UP001234989">
    <property type="component" value="Chromosome 3"/>
</dbReference>
<dbReference type="EMBL" id="CP133614">
    <property type="protein sequence ID" value="WMV18978.1"/>
    <property type="molecule type" value="Genomic_DNA"/>
</dbReference>
<sequence>MEYLAHIQDVDAKSPSIKSILVVSEFKKVFPTDLPSMPPDRDIDFCIDLEPGTHPISIPPHHMALAKLREIKA</sequence>
<proteinExistence type="predicted"/>
<reference evidence="1" key="1">
    <citation type="submission" date="2023-08" db="EMBL/GenBank/DDBJ databases">
        <title>A de novo genome assembly of Solanum verrucosum Schlechtendal, a Mexican diploid species geographically isolated from the other diploid A-genome species in potato relatives.</title>
        <authorList>
            <person name="Hosaka K."/>
        </authorList>
    </citation>
    <scope>NUCLEOTIDE SEQUENCE</scope>
    <source>
        <tissue evidence="1">Young leaves</tissue>
    </source>
</reference>
<evidence type="ECO:0000313" key="2">
    <source>
        <dbReference type="Proteomes" id="UP001234989"/>
    </source>
</evidence>
<accession>A0AAF0QA78</accession>
<protein>
    <submittedName>
        <fullName evidence="1">Uncharacterized protein</fullName>
    </submittedName>
</protein>
<gene>
    <name evidence="1" type="ORF">MTR67_012363</name>
</gene>